<evidence type="ECO:0000313" key="4">
    <source>
        <dbReference type="EMBL" id="NOJ42170.1"/>
    </source>
</evidence>
<dbReference type="InterPro" id="IPR057326">
    <property type="entry name" value="KR_dom"/>
</dbReference>
<dbReference type="SMART" id="SM00822">
    <property type="entry name" value="PKS_KR"/>
    <property type="match status" value="1"/>
</dbReference>
<comment type="similarity">
    <text evidence="2">Belongs to the NAD(P)-dependent epimerase/dehydratase family.</text>
</comment>
<comment type="pathway">
    <text evidence="1">Bacterial outer membrane biogenesis; LPS O-antigen biosynthesis.</text>
</comment>
<feature type="domain" description="Ketoreductase" evidence="3">
    <location>
        <begin position="3"/>
        <end position="150"/>
    </location>
</feature>
<organism evidence="4 5">
    <name type="scientific">Bradyrhizobium australiense</name>
    <dbReference type="NCBI Taxonomy" id="2721161"/>
    <lineage>
        <taxon>Bacteria</taxon>
        <taxon>Pseudomonadati</taxon>
        <taxon>Pseudomonadota</taxon>
        <taxon>Alphaproteobacteria</taxon>
        <taxon>Hyphomicrobiales</taxon>
        <taxon>Nitrobacteraceae</taxon>
        <taxon>Bradyrhizobium</taxon>
    </lineage>
</organism>
<sequence>MSKRILITGGAGFIGSHLTDLLLSSGYSVRVLDALASQVHRDGTPPNYLDKEAELIVGDIRNRSDVDRALAGMDAVIHLAAAVGVGQSMYEISSYTSTNDLGTAVLLEALASKPVEKLVCASSMSIYGEGLARRNDGTTVAPQQRPVEQLRRGIWDVLDSDGTPLTPLPTPESKQPSLSSIYALGKYNQERQCLIIGGAYGIPTVALRFFNVYGPRQSLSNPYTGVLSIFASRLLNNRPPLIFEDGNQCRDFVHVQDVAEACKLALECREGADDVYNIGSGECRTISSVASDLARVTGRPRIAPQVTGKYRAGDIRHCVADIDKARSRLGYVPKVDFENGLARLAQWLAGQAAVDSVEAATRELEDRGLVA</sequence>
<evidence type="ECO:0000256" key="1">
    <source>
        <dbReference type="ARBA" id="ARBA00005125"/>
    </source>
</evidence>
<dbReference type="InterPro" id="IPR036291">
    <property type="entry name" value="NAD(P)-bd_dom_sf"/>
</dbReference>
<dbReference type="RefSeq" id="WP_171581420.1">
    <property type="nucleotide sequence ID" value="NZ_JAAVLX010000007.1"/>
</dbReference>
<comment type="caution">
    <text evidence="4">The sequence shown here is derived from an EMBL/GenBank/DDBJ whole genome shotgun (WGS) entry which is preliminary data.</text>
</comment>
<dbReference type="PRINTS" id="PR01713">
    <property type="entry name" value="NUCEPIMERASE"/>
</dbReference>
<dbReference type="SUPFAM" id="SSF51735">
    <property type="entry name" value="NAD(P)-binding Rossmann-fold domains"/>
    <property type="match status" value="1"/>
</dbReference>
<evidence type="ECO:0000256" key="2">
    <source>
        <dbReference type="ARBA" id="ARBA00007637"/>
    </source>
</evidence>
<dbReference type="EMBL" id="JAAVLX010000007">
    <property type="protein sequence ID" value="NOJ42170.1"/>
    <property type="molecule type" value="Genomic_DNA"/>
</dbReference>
<keyword evidence="5" id="KW-1185">Reference proteome</keyword>
<dbReference type="Proteomes" id="UP000544122">
    <property type="component" value="Unassembled WGS sequence"/>
</dbReference>
<evidence type="ECO:0000313" key="5">
    <source>
        <dbReference type="Proteomes" id="UP000544122"/>
    </source>
</evidence>
<dbReference type="PANTHER" id="PTHR43000">
    <property type="entry name" value="DTDP-D-GLUCOSE 4,6-DEHYDRATASE-RELATED"/>
    <property type="match status" value="1"/>
</dbReference>
<dbReference type="Pfam" id="PF01370">
    <property type="entry name" value="Epimerase"/>
    <property type="match status" value="2"/>
</dbReference>
<protein>
    <submittedName>
        <fullName evidence="4">NAD-dependent epimerase/dehydratase family protein</fullName>
    </submittedName>
</protein>
<dbReference type="AlphaFoldDB" id="A0A7Y4GUE8"/>
<accession>A0A7Y4GUE8</accession>
<dbReference type="InterPro" id="IPR001509">
    <property type="entry name" value="Epimerase_deHydtase"/>
</dbReference>
<reference evidence="4 5" key="1">
    <citation type="submission" date="2020-03" db="EMBL/GenBank/DDBJ databases">
        <title>Bradyrhizobium diversity isolated from nodules of Indigofera sp.</title>
        <authorList>
            <person name="Klepa M."/>
            <person name="Helene L."/>
            <person name="Hungria M."/>
        </authorList>
    </citation>
    <scope>NUCLEOTIDE SEQUENCE [LARGE SCALE GENOMIC DNA]</scope>
    <source>
        <strain evidence="4 5">WSM 1791</strain>
    </source>
</reference>
<proteinExistence type="inferred from homology"/>
<gene>
    <name evidence="4" type="ORF">HCN58_21685</name>
</gene>
<name>A0A7Y4GUE8_9BRAD</name>
<evidence type="ECO:0000259" key="3">
    <source>
        <dbReference type="SMART" id="SM00822"/>
    </source>
</evidence>
<dbReference type="Gene3D" id="3.40.50.720">
    <property type="entry name" value="NAD(P)-binding Rossmann-like Domain"/>
    <property type="match status" value="1"/>
</dbReference>